<dbReference type="GO" id="GO:0003677">
    <property type="term" value="F:DNA binding"/>
    <property type="evidence" value="ECO:0007669"/>
    <property type="project" value="UniProtKB-KW"/>
</dbReference>
<sequence precursor="true">MDATSYPQILEQLRARCSARDYAKGDAVFRHGDPARAVYYLLQGEVHLLRHGPGGETVILHRVRDEGFFAEASFGAAHYHCTALCVRPSRGLALPRELLREHLVNDPQFALDWVAGLGARLRQQRTAVERLQLRGAESRIRHYLLTEGSPAGELELNFTLTQWADLLGLTRETLYRTLARMEERGRTDPQRQSPAAHGQLNAPGAYDLDHRHRGSGRLRSGLEPAHHSRTP</sequence>
<evidence type="ECO:0000256" key="3">
    <source>
        <dbReference type="ARBA" id="ARBA00023163"/>
    </source>
</evidence>
<evidence type="ECO:0000259" key="5">
    <source>
        <dbReference type="PROSITE" id="PS50042"/>
    </source>
</evidence>
<evidence type="ECO:0000313" key="7">
    <source>
        <dbReference type="Proteomes" id="UP000002383"/>
    </source>
</evidence>
<dbReference type="InterPro" id="IPR000595">
    <property type="entry name" value="cNMP-bd_dom"/>
</dbReference>
<dbReference type="PANTHER" id="PTHR24567">
    <property type="entry name" value="CRP FAMILY TRANSCRIPTIONAL REGULATORY PROTEIN"/>
    <property type="match status" value="1"/>
</dbReference>
<protein>
    <submittedName>
        <fullName evidence="6">Putative transcriptional regulator, Crp/Fnr family</fullName>
    </submittedName>
</protein>
<dbReference type="InterPro" id="IPR014710">
    <property type="entry name" value="RmlC-like_jellyroll"/>
</dbReference>
<dbReference type="CDD" id="cd00038">
    <property type="entry name" value="CAP_ED"/>
    <property type="match status" value="1"/>
</dbReference>
<keyword evidence="2" id="KW-0238">DNA-binding</keyword>
<dbReference type="KEGG" id="tgr:Tgr7_0642"/>
<dbReference type="Proteomes" id="UP000002383">
    <property type="component" value="Chromosome"/>
</dbReference>
<feature type="domain" description="Cyclic nucleotide-binding" evidence="5">
    <location>
        <begin position="1"/>
        <end position="74"/>
    </location>
</feature>
<dbReference type="InterPro" id="IPR036390">
    <property type="entry name" value="WH_DNA-bd_sf"/>
</dbReference>
<dbReference type="STRING" id="396588.Tgr7_0642"/>
<dbReference type="OrthoDB" id="9770043at2"/>
<dbReference type="GO" id="GO:0003700">
    <property type="term" value="F:DNA-binding transcription factor activity"/>
    <property type="evidence" value="ECO:0007669"/>
    <property type="project" value="TreeGrafter"/>
</dbReference>
<dbReference type="Pfam" id="PF13545">
    <property type="entry name" value="HTH_Crp_2"/>
    <property type="match status" value="1"/>
</dbReference>
<proteinExistence type="predicted"/>
<dbReference type="SUPFAM" id="SSF51206">
    <property type="entry name" value="cAMP-binding domain-like"/>
    <property type="match status" value="1"/>
</dbReference>
<dbReference type="Pfam" id="PF00027">
    <property type="entry name" value="cNMP_binding"/>
    <property type="match status" value="1"/>
</dbReference>
<dbReference type="PANTHER" id="PTHR24567:SF74">
    <property type="entry name" value="HTH-TYPE TRANSCRIPTIONAL REGULATOR ARCR"/>
    <property type="match status" value="1"/>
</dbReference>
<dbReference type="SUPFAM" id="SSF46785">
    <property type="entry name" value="Winged helix' DNA-binding domain"/>
    <property type="match status" value="1"/>
</dbReference>
<keyword evidence="7" id="KW-1185">Reference proteome</keyword>
<dbReference type="EMBL" id="CP001339">
    <property type="protein sequence ID" value="ACL71735.1"/>
    <property type="molecule type" value="Genomic_DNA"/>
</dbReference>
<organism evidence="6 7">
    <name type="scientific">Thioalkalivibrio sulfidiphilus (strain HL-EbGR7)</name>
    <dbReference type="NCBI Taxonomy" id="396588"/>
    <lineage>
        <taxon>Bacteria</taxon>
        <taxon>Pseudomonadati</taxon>
        <taxon>Pseudomonadota</taxon>
        <taxon>Gammaproteobacteria</taxon>
        <taxon>Chromatiales</taxon>
        <taxon>Ectothiorhodospiraceae</taxon>
        <taxon>Thioalkalivibrio</taxon>
    </lineage>
</organism>
<dbReference type="PROSITE" id="PS50042">
    <property type="entry name" value="CNMP_BINDING_3"/>
    <property type="match status" value="1"/>
</dbReference>
<evidence type="ECO:0000256" key="4">
    <source>
        <dbReference type="SAM" id="MobiDB-lite"/>
    </source>
</evidence>
<dbReference type="GO" id="GO:0005829">
    <property type="term" value="C:cytosol"/>
    <property type="evidence" value="ECO:0007669"/>
    <property type="project" value="TreeGrafter"/>
</dbReference>
<keyword evidence="1" id="KW-0805">Transcription regulation</keyword>
<dbReference type="RefSeq" id="WP_012637223.1">
    <property type="nucleotide sequence ID" value="NC_011901.1"/>
</dbReference>
<dbReference type="HOGENOM" id="CLU_075053_4_2_6"/>
<feature type="region of interest" description="Disordered" evidence="4">
    <location>
        <begin position="182"/>
        <end position="231"/>
    </location>
</feature>
<dbReference type="AlphaFoldDB" id="B8GLY2"/>
<accession>B8GLY2</accession>
<dbReference type="InterPro" id="IPR018490">
    <property type="entry name" value="cNMP-bd_dom_sf"/>
</dbReference>
<keyword evidence="3" id="KW-0804">Transcription</keyword>
<evidence type="ECO:0000256" key="1">
    <source>
        <dbReference type="ARBA" id="ARBA00023015"/>
    </source>
</evidence>
<name>B8GLY2_THISH</name>
<dbReference type="InterPro" id="IPR050397">
    <property type="entry name" value="Env_Response_Regulators"/>
</dbReference>
<reference evidence="6 7" key="1">
    <citation type="journal article" date="2011" name="Stand. Genomic Sci.">
        <title>Complete genome sequence of 'Thioalkalivibrio sulfidophilus' HL-EbGr7.</title>
        <authorList>
            <person name="Muyzer G."/>
            <person name="Sorokin D.Y."/>
            <person name="Mavromatis K."/>
            <person name="Lapidus A."/>
            <person name="Clum A."/>
            <person name="Ivanova N."/>
            <person name="Pati A."/>
            <person name="d'Haeseleer P."/>
            <person name="Woyke T."/>
            <person name="Kyrpides N.C."/>
        </authorList>
    </citation>
    <scope>NUCLEOTIDE SEQUENCE [LARGE SCALE GENOMIC DNA]</scope>
    <source>
        <strain evidence="6 7">HL-EbGR7</strain>
    </source>
</reference>
<dbReference type="SMART" id="SM00100">
    <property type="entry name" value="cNMP"/>
    <property type="match status" value="1"/>
</dbReference>
<gene>
    <name evidence="6" type="ordered locus">Tgr7_0642</name>
</gene>
<dbReference type="Gene3D" id="2.60.120.10">
    <property type="entry name" value="Jelly Rolls"/>
    <property type="match status" value="1"/>
</dbReference>
<evidence type="ECO:0000256" key="2">
    <source>
        <dbReference type="ARBA" id="ARBA00023125"/>
    </source>
</evidence>
<dbReference type="InterPro" id="IPR012318">
    <property type="entry name" value="HTH_CRP"/>
</dbReference>
<evidence type="ECO:0000313" key="6">
    <source>
        <dbReference type="EMBL" id="ACL71735.1"/>
    </source>
</evidence>
<dbReference type="eggNOG" id="COG0664">
    <property type="taxonomic scope" value="Bacteria"/>
</dbReference>